<keyword evidence="3" id="KW-0547">Nucleotide-binding</keyword>
<keyword evidence="3" id="KW-0820">tRNA-binding</keyword>
<dbReference type="GO" id="GO:0016879">
    <property type="term" value="F:ligase activity, forming carbon-nitrogen bonds"/>
    <property type="evidence" value="ECO:0007669"/>
    <property type="project" value="UniProtKB-UniRule"/>
</dbReference>
<dbReference type="GO" id="GO:0000049">
    <property type="term" value="F:tRNA binding"/>
    <property type="evidence" value="ECO:0007669"/>
    <property type="project" value="UniProtKB-KW"/>
</dbReference>
<comment type="catalytic activity">
    <reaction evidence="3">
        <text>cytidine(34) in elongator tRNA(Met) + acetate + ATP = N(4)-acetylcytidine(34) in elongator tRNA(Met) + AMP + diphosphate</text>
        <dbReference type="Rhea" id="RHEA:58144"/>
        <dbReference type="Rhea" id="RHEA-COMP:10693"/>
        <dbReference type="Rhea" id="RHEA-COMP:10694"/>
        <dbReference type="ChEBI" id="CHEBI:30089"/>
        <dbReference type="ChEBI" id="CHEBI:30616"/>
        <dbReference type="ChEBI" id="CHEBI:33019"/>
        <dbReference type="ChEBI" id="CHEBI:74900"/>
        <dbReference type="ChEBI" id="CHEBI:82748"/>
        <dbReference type="ChEBI" id="CHEBI:456215"/>
    </reaction>
</comment>
<dbReference type="EMBL" id="CP107523">
    <property type="protein sequence ID" value="UYN55402.1"/>
    <property type="molecule type" value="Genomic_DNA"/>
</dbReference>
<dbReference type="PANTHER" id="PTHR37825:SF1">
    <property type="entry name" value="TRNA(MET) CYTIDINE ACETATE LIGASE"/>
    <property type="match status" value="1"/>
</dbReference>
<feature type="binding site" evidence="3">
    <location>
        <position position="153"/>
    </location>
    <ligand>
        <name>ATP</name>
        <dbReference type="ChEBI" id="CHEBI:30616"/>
    </ligand>
</feature>
<dbReference type="HAMAP" id="MF_01539">
    <property type="entry name" value="TmcAL"/>
    <property type="match status" value="1"/>
</dbReference>
<keyword evidence="3" id="KW-0694">RNA-binding</keyword>
<evidence type="ECO:0000313" key="5">
    <source>
        <dbReference type="EMBL" id="UYN55402.1"/>
    </source>
</evidence>
<organism evidence="4 6">
    <name type="scientific">Lacticaseibacillus chiayiensis</name>
    <dbReference type="NCBI Taxonomy" id="2100821"/>
    <lineage>
        <taxon>Bacteria</taxon>
        <taxon>Bacillati</taxon>
        <taxon>Bacillota</taxon>
        <taxon>Bacilli</taxon>
        <taxon>Lactobacillales</taxon>
        <taxon>Lactobacillaceae</taxon>
        <taxon>Lacticaseibacillus</taxon>
    </lineage>
</organism>
<dbReference type="OrthoDB" id="9769796at2"/>
<evidence type="ECO:0000313" key="7">
    <source>
        <dbReference type="Proteomes" id="UP001164790"/>
    </source>
</evidence>
<gene>
    <name evidence="3" type="primary">tmcAL</name>
    <name evidence="4" type="ORF">BVJ53_02595</name>
    <name evidence="5" type="ORF">OFW50_07745</name>
</gene>
<dbReference type="GO" id="GO:0006400">
    <property type="term" value="P:tRNA modification"/>
    <property type="evidence" value="ECO:0007669"/>
    <property type="project" value="UniProtKB-UniRule"/>
</dbReference>
<feature type="binding site" evidence="3">
    <location>
        <begin position="7"/>
        <end position="20"/>
    </location>
    <ligand>
        <name>ATP</name>
        <dbReference type="ChEBI" id="CHEBI:30616"/>
    </ligand>
</feature>
<dbReference type="Pfam" id="PF05636">
    <property type="entry name" value="HIGH_NTase1"/>
    <property type="match status" value="1"/>
</dbReference>
<evidence type="ECO:0000313" key="6">
    <source>
        <dbReference type="Proteomes" id="UP000290475"/>
    </source>
</evidence>
<feature type="binding site" evidence="3">
    <location>
        <position position="101"/>
    </location>
    <ligand>
        <name>ATP</name>
        <dbReference type="ChEBI" id="CHEBI:30616"/>
    </ligand>
</feature>
<dbReference type="InterPro" id="IPR008513">
    <property type="entry name" value="tRNA(Met)_cyd_acetate_ligase"/>
</dbReference>
<dbReference type="Proteomes" id="UP000290475">
    <property type="component" value="Unassembled WGS sequence"/>
</dbReference>
<protein>
    <recommendedName>
        <fullName evidence="3">tRNA(Met) cytidine acetate ligase</fullName>
        <ecNumber evidence="3">6.3.4.-</ecNumber>
    </recommendedName>
</protein>
<reference evidence="5" key="2">
    <citation type="submission" date="2022-10" db="EMBL/GenBank/DDBJ databases">
        <title>Comparative genomic analysis and in-vitro probiotic properties of the potential probiotic L. chiayiensis AACE 3.</title>
        <authorList>
            <person name="Kang X."/>
        </authorList>
    </citation>
    <scope>NUCLEOTIDE SEQUENCE</scope>
    <source>
        <strain evidence="5">AACE 3</strain>
    </source>
</reference>
<keyword evidence="1 3" id="KW-0436">Ligase</keyword>
<comment type="function">
    <text evidence="3">Catalyzes the formation of N(4)-acetylcytidine (ac(4)C) at the wobble position of elongator tRNA(Met), using acetate and ATP as substrates. First activates an acetate ion to form acetyladenylate (Ac-AMP) and then transfers the acetyl group to tRNA to form ac(4)C34.</text>
</comment>
<dbReference type="Proteomes" id="UP001164790">
    <property type="component" value="Chromosome"/>
</dbReference>
<sequence>MQAVGMIAEFNPFHSGHAFALAKARSLTHADVVVVVMSGNYVQRGEPAIFDKWVRAEAALSHGADIVIELPVTGAVQAADQFAQAGVSALAALHVPALAFGTEHPELAYLKLAEQLAATDLTDPGFADYTQTYATQLNAAYAKVAGITQTDPNFMLGLSYAKAVLALQVPMQLYPFGRQSVGHDDQQIKANLASASAVRQRLRQRESVADIVPSDLISIYAEQQQYGWSQFFPWLKFRLQTADLAELRQVATMAEGLEYRFTQQIDGVNDMTEFLRRVKSKRYTYARLRRLALAITLNMTTAAVTKARRLPQLHVLGFTSVGQQYLRTVKHDLPYPLLTRVSADMLAPDGVLAMTHRADRLITAISGVEQNYGRPPLIPGV</sequence>
<dbReference type="NCBIfam" id="NF010191">
    <property type="entry name" value="PRK13670.1"/>
    <property type="match status" value="1"/>
</dbReference>
<feature type="binding site" evidence="3">
    <location>
        <position position="178"/>
    </location>
    <ligand>
        <name>ATP</name>
        <dbReference type="ChEBI" id="CHEBI:30616"/>
    </ligand>
</feature>
<evidence type="ECO:0000256" key="1">
    <source>
        <dbReference type="ARBA" id="ARBA00022598"/>
    </source>
</evidence>
<accession>A0A4V1P330</accession>
<dbReference type="InterPro" id="IPR014729">
    <property type="entry name" value="Rossmann-like_a/b/a_fold"/>
</dbReference>
<dbReference type="PANTHER" id="PTHR37825">
    <property type="entry name" value="TRNA(MET) CYTIDINE ACETATE LIGASE"/>
    <property type="match status" value="1"/>
</dbReference>
<reference evidence="4 6" key="1">
    <citation type="submission" date="2017-01" db="EMBL/GenBank/DDBJ databases">
        <title>Lactobacillus chiayiensis sp. nov., a lactic acid bacterium isolated from compost.</title>
        <authorList>
            <person name="Huang C.-H."/>
        </authorList>
    </citation>
    <scope>NUCLEOTIDE SEQUENCE [LARGE SCALE GENOMIC DNA]</scope>
    <source>
        <strain evidence="4">Chh01</strain>
        <strain evidence="6">chh01</strain>
    </source>
</reference>
<keyword evidence="3" id="KW-0067">ATP-binding</keyword>
<dbReference type="AlphaFoldDB" id="A0A4V1P330"/>
<dbReference type="GO" id="GO:0005524">
    <property type="term" value="F:ATP binding"/>
    <property type="evidence" value="ECO:0007669"/>
    <property type="project" value="UniProtKB-KW"/>
</dbReference>
<comment type="caution">
    <text evidence="3">Lacks conserved residue(s) required for the propagation of feature annotation.</text>
</comment>
<name>A0A4V1P330_9LACO</name>
<dbReference type="Gene3D" id="3.40.50.620">
    <property type="entry name" value="HUPs"/>
    <property type="match status" value="1"/>
</dbReference>
<dbReference type="EC" id="6.3.4.-" evidence="3"/>
<evidence type="ECO:0000256" key="2">
    <source>
        <dbReference type="ARBA" id="ARBA00022694"/>
    </source>
</evidence>
<comment type="subcellular location">
    <subcellularLocation>
        <location evidence="3">Cytoplasm</location>
    </subcellularLocation>
</comment>
<dbReference type="SUPFAM" id="SSF52374">
    <property type="entry name" value="Nucleotidylyl transferase"/>
    <property type="match status" value="1"/>
</dbReference>
<evidence type="ECO:0000313" key="4">
    <source>
        <dbReference type="EMBL" id="RXT29590.1"/>
    </source>
</evidence>
<keyword evidence="2 3" id="KW-0819">tRNA processing</keyword>
<dbReference type="EMBL" id="MSSM01000005">
    <property type="protein sequence ID" value="RXT29590.1"/>
    <property type="molecule type" value="Genomic_DNA"/>
</dbReference>
<keyword evidence="3" id="KW-0963">Cytoplasm</keyword>
<proteinExistence type="inferred from homology"/>
<keyword evidence="7" id="KW-1185">Reference proteome</keyword>
<dbReference type="RefSeq" id="WP_129301020.1">
    <property type="nucleotide sequence ID" value="NZ_CP074378.1"/>
</dbReference>
<comment type="similarity">
    <text evidence="3">Belongs to the TmcAL family.</text>
</comment>
<dbReference type="GO" id="GO:0005737">
    <property type="term" value="C:cytoplasm"/>
    <property type="evidence" value="ECO:0007669"/>
    <property type="project" value="UniProtKB-SubCell"/>
</dbReference>
<evidence type="ECO:0000256" key="3">
    <source>
        <dbReference type="HAMAP-Rule" id="MF_01539"/>
    </source>
</evidence>